<keyword evidence="2" id="KW-1185">Reference proteome</keyword>
<accession>A0ABS4REG0</accession>
<evidence type="ECO:0000313" key="2">
    <source>
        <dbReference type="Proteomes" id="UP001519293"/>
    </source>
</evidence>
<proteinExistence type="predicted"/>
<sequence length="67" mass="7971">MKANSFHACATCIHFQAKKAKKGMQYRCQRLGFDTRPNYQFNCWTPKDHVKKLMTKRIEERKDESCS</sequence>
<protein>
    <submittedName>
        <fullName evidence="1">Uncharacterized protein</fullName>
    </submittedName>
</protein>
<comment type="caution">
    <text evidence="1">The sequence shown here is derived from an EMBL/GenBank/DDBJ whole genome shotgun (WGS) entry which is preliminary data.</text>
</comment>
<reference evidence="1 2" key="1">
    <citation type="submission" date="2021-03" db="EMBL/GenBank/DDBJ databases">
        <title>Genomic Encyclopedia of Type Strains, Phase IV (KMG-IV): sequencing the most valuable type-strain genomes for metagenomic binning, comparative biology and taxonomic classification.</title>
        <authorList>
            <person name="Goeker M."/>
        </authorList>
    </citation>
    <scope>NUCLEOTIDE SEQUENCE [LARGE SCALE GENOMIC DNA]</scope>
    <source>
        <strain evidence="1 2">DSM 26675</strain>
    </source>
</reference>
<gene>
    <name evidence="1" type="ORF">J2Z40_001859</name>
</gene>
<dbReference type="EMBL" id="JAGIKZ010000008">
    <property type="protein sequence ID" value="MBP2241297.1"/>
    <property type="molecule type" value="Genomic_DNA"/>
</dbReference>
<name>A0ABS4REG0_9BACI</name>
<dbReference type="RefSeq" id="WP_066399369.1">
    <property type="nucleotide sequence ID" value="NZ_JAGIKZ010000008.1"/>
</dbReference>
<evidence type="ECO:0000313" key="1">
    <source>
        <dbReference type="EMBL" id="MBP2241297.1"/>
    </source>
</evidence>
<dbReference type="Proteomes" id="UP001519293">
    <property type="component" value="Unassembled WGS sequence"/>
</dbReference>
<organism evidence="1 2">
    <name type="scientific">Cytobacillus eiseniae</name>
    <dbReference type="NCBI Taxonomy" id="762947"/>
    <lineage>
        <taxon>Bacteria</taxon>
        <taxon>Bacillati</taxon>
        <taxon>Bacillota</taxon>
        <taxon>Bacilli</taxon>
        <taxon>Bacillales</taxon>
        <taxon>Bacillaceae</taxon>
        <taxon>Cytobacillus</taxon>
    </lineage>
</organism>